<name>L8HV88_9CETA</name>
<sequence length="50" mass="5111">QAPLSLGFSRQEYWIGLPCPSPGDLPNPGIEAVSLVSPALTGGLITTSTT</sequence>
<evidence type="ECO:0000313" key="1">
    <source>
        <dbReference type="EMBL" id="ELR47761.1"/>
    </source>
</evidence>
<proteinExistence type="predicted"/>
<feature type="non-terminal residue" evidence="1">
    <location>
        <position position="1"/>
    </location>
</feature>
<reference evidence="1 2" key="1">
    <citation type="journal article" date="2012" name="Nat. Genet.">
        <title>The yak genome and adaptation to life at high altitude.</title>
        <authorList>
            <person name="Qiu Q."/>
            <person name="Zhang G."/>
            <person name="Ma T."/>
            <person name="Qian W."/>
            <person name="Wang J."/>
            <person name="Ye Z."/>
            <person name="Cao C."/>
            <person name="Hu Q."/>
            <person name="Kim J."/>
            <person name="Larkin D.M."/>
            <person name="Auvil L."/>
            <person name="Capitanu B."/>
            <person name="Ma J."/>
            <person name="Lewin H.A."/>
            <person name="Qian X."/>
            <person name="Lang Y."/>
            <person name="Zhou R."/>
            <person name="Wang L."/>
            <person name="Wang K."/>
            <person name="Xia J."/>
            <person name="Liao S."/>
            <person name="Pan S."/>
            <person name="Lu X."/>
            <person name="Hou H."/>
            <person name="Wang Y."/>
            <person name="Zang X."/>
            <person name="Yin Y."/>
            <person name="Ma H."/>
            <person name="Zhang J."/>
            <person name="Wang Z."/>
            <person name="Zhang Y."/>
            <person name="Zhang D."/>
            <person name="Yonezawa T."/>
            <person name="Hasegawa M."/>
            <person name="Zhong Y."/>
            <person name="Liu W."/>
            <person name="Zhang Y."/>
            <person name="Huang Z."/>
            <person name="Zhang S."/>
            <person name="Long R."/>
            <person name="Yang H."/>
            <person name="Wang J."/>
            <person name="Lenstra J.A."/>
            <person name="Cooper D.N."/>
            <person name="Wu Y."/>
            <person name="Wang J."/>
            <person name="Shi P."/>
            <person name="Wang J."/>
            <person name="Liu J."/>
        </authorList>
    </citation>
    <scope>NUCLEOTIDE SEQUENCE [LARGE SCALE GENOMIC DNA]</scope>
    <source>
        <strain evidence="2">yakQH1</strain>
    </source>
</reference>
<accession>L8HV88</accession>
<protein>
    <submittedName>
        <fullName evidence="1">Uncharacterized protein</fullName>
    </submittedName>
</protein>
<gene>
    <name evidence="1" type="ORF">M91_04118</name>
</gene>
<feature type="non-terminal residue" evidence="1">
    <location>
        <position position="50"/>
    </location>
</feature>
<organism evidence="1 2">
    <name type="scientific">Bos mutus</name>
    <name type="common">wild yak</name>
    <dbReference type="NCBI Taxonomy" id="72004"/>
    <lineage>
        <taxon>Eukaryota</taxon>
        <taxon>Metazoa</taxon>
        <taxon>Chordata</taxon>
        <taxon>Craniata</taxon>
        <taxon>Vertebrata</taxon>
        <taxon>Euteleostomi</taxon>
        <taxon>Mammalia</taxon>
        <taxon>Eutheria</taxon>
        <taxon>Laurasiatheria</taxon>
        <taxon>Artiodactyla</taxon>
        <taxon>Ruminantia</taxon>
        <taxon>Pecora</taxon>
        <taxon>Bovidae</taxon>
        <taxon>Bovinae</taxon>
        <taxon>Bos</taxon>
    </lineage>
</organism>
<evidence type="ECO:0000313" key="2">
    <source>
        <dbReference type="Proteomes" id="UP000011080"/>
    </source>
</evidence>
<dbReference type="AlphaFoldDB" id="L8HV88"/>
<dbReference type="EMBL" id="JH882965">
    <property type="protein sequence ID" value="ELR47761.1"/>
    <property type="molecule type" value="Genomic_DNA"/>
</dbReference>
<dbReference type="Proteomes" id="UP000011080">
    <property type="component" value="Unassembled WGS sequence"/>
</dbReference>